<accession>A0A3N0Y7L8</accession>
<gene>
    <name evidence="1" type="ORF">DPX16_19860</name>
</gene>
<reference evidence="1 2" key="1">
    <citation type="submission" date="2018-10" db="EMBL/GenBank/DDBJ databases">
        <title>Genome assembly for a Yunnan-Guizhou Plateau 3E fish, Anabarilius grahami (Regan), and its evolutionary and genetic applications.</title>
        <authorList>
            <person name="Jiang W."/>
        </authorList>
    </citation>
    <scope>NUCLEOTIDE SEQUENCE [LARGE SCALE GENOMIC DNA]</scope>
    <source>
        <strain evidence="1">AG-KIZ</strain>
        <tissue evidence="1">Muscle</tissue>
    </source>
</reference>
<evidence type="ECO:0000313" key="2">
    <source>
        <dbReference type="Proteomes" id="UP000281406"/>
    </source>
</evidence>
<name>A0A3N0Y7L8_ANAGA</name>
<dbReference type="AlphaFoldDB" id="A0A3N0Y7L8"/>
<evidence type="ECO:0000313" key="1">
    <source>
        <dbReference type="EMBL" id="ROL42011.1"/>
    </source>
</evidence>
<dbReference type="Proteomes" id="UP000281406">
    <property type="component" value="Unassembled WGS sequence"/>
</dbReference>
<sequence length="103" mass="11543">MADFKTLLHEDSEDNESAYRIMIRIVCQTAKLLKSRYFGAPNCGFNTLIHYALKLHEARPVQCLIVSHGSNYLSCLNLSGSRYIFGASYCTPANAHRPAYNLG</sequence>
<proteinExistence type="predicted"/>
<comment type="caution">
    <text evidence="1">The sequence shown here is derived from an EMBL/GenBank/DDBJ whole genome shotgun (WGS) entry which is preliminary data.</text>
</comment>
<organism evidence="1 2">
    <name type="scientific">Anabarilius grahami</name>
    <name type="common">Kanglang fish</name>
    <name type="synonym">Barilius grahami</name>
    <dbReference type="NCBI Taxonomy" id="495550"/>
    <lineage>
        <taxon>Eukaryota</taxon>
        <taxon>Metazoa</taxon>
        <taxon>Chordata</taxon>
        <taxon>Craniata</taxon>
        <taxon>Vertebrata</taxon>
        <taxon>Euteleostomi</taxon>
        <taxon>Actinopterygii</taxon>
        <taxon>Neopterygii</taxon>
        <taxon>Teleostei</taxon>
        <taxon>Ostariophysi</taxon>
        <taxon>Cypriniformes</taxon>
        <taxon>Xenocyprididae</taxon>
        <taxon>Xenocypridinae</taxon>
        <taxon>Xenocypridinae incertae sedis</taxon>
        <taxon>Anabarilius</taxon>
    </lineage>
</organism>
<protein>
    <submittedName>
        <fullName evidence="1">Uncharacterized protein</fullName>
    </submittedName>
</protein>
<keyword evidence="2" id="KW-1185">Reference proteome</keyword>
<dbReference type="EMBL" id="RJVU01050883">
    <property type="protein sequence ID" value="ROL42011.1"/>
    <property type="molecule type" value="Genomic_DNA"/>
</dbReference>